<name>A0A3E0HLT5_9FLAO</name>
<proteinExistence type="predicted"/>
<organism evidence="1 2">
    <name type="scientific">Tenacibaculum gallaicum</name>
    <dbReference type="NCBI Taxonomy" id="561505"/>
    <lineage>
        <taxon>Bacteria</taxon>
        <taxon>Pseudomonadati</taxon>
        <taxon>Bacteroidota</taxon>
        <taxon>Flavobacteriia</taxon>
        <taxon>Flavobacteriales</taxon>
        <taxon>Flavobacteriaceae</taxon>
        <taxon>Tenacibaculum</taxon>
    </lineage>
</organism>
<keyword evidence="2" id="KW-1185">Reference proteome</keyword>
<evidence type="ECO:0000313" key="2">
    <source>
        <dbReference type="Proteomes" id="UP000256884"/>
    </source>
</evidence>
<dbReference type="OrthoDB" id="1440593at2"/>
<dbReference type="EMBL" id="QUNS01000006">
    <property type="protein sequence ID" value="REH47462.1"/>
    <property type="molecule type" value="Genomic_DNA"/>
</dbReference>
<sequence>MKKVIFLFFLVLLACNFDKKCNKSLTLNSDIYIYGWDKNYFIAKKAIIYEYDKTDKENEINSYLLKNIVLPDTLKNRKELYLRTSGIFKTKNNYKLIINDSLEFKISDFKISNIDRGTAITVQKYCVVKNYRVNNTLIKQNNNHLQFDKSLGRIIK</sequence>
<dbReference type="AlphaFoldDB" id="A0A3E0HLT5"/>
<accession>A0A3E0HLT5</accession>
<dbReference type="PROSITE" id="PS51257">
    <property type="entry name" value="PROKAR_LIPOPROTEIN"/>
    <property type="match status" value="1"/>
</dbReference>
<comment type="caution">
    <text evidence="1">The sequence shown here is derived from an EMBL/GenBank/DDBJ whole genome shotgun (WGS) entry which is preliminary data.</text>
</comment>
<evidence type="ECO:0000313" key="1">
    <source>
        <dbReference type="EMBL" id="REH47462.1"/>
    </source>
</evidence>
<gene>
    <name evidence="1" type="ORF">C7448_10683</name>
</gene>
<reference evidence="1 2" key="1">
    <citation type="submission" date="2018-08" db="EMBL/GenBank/DDBJ databases">
        <title>Genomic Encyclopedia of Type Strains, Phase IV (KMG-IV): sequencing the most valuable type-strain genomes for metagenomic binning, comparative biology and taxonomic classification.</title>
        <authorList>
            <person name="Goeker M."/>
        </authorList>
    </citation>
    <scope>NUCLEOTIDE SEQUENCE [LARGE SCALE GENOMIC DNA]</scope>
    <source>
        <strain evidence="1 2">DSM 18841</strain>
    </source>
</reference>
<protein>
    <submittedName>
        <fullName evidence="1">Uncharacterized protein</fullName>
    </submittedName>
</protein>
<dbReference type="Proteomes" id="UP000256884">
    <property type="component" value="Unassembled WGS sequence"/>
</dbReference>
<dbReference type="RefSeq" id="WP_115901571.1">
    <property type="nucleotide sequence ID" value="NZ_QUNS01000006.1"/>
</dbReference>